<dbReference type="EMBL" id="AMZH03012921">
    <property type="protein sequence ID" value="RRT50158.1"/>
    <property type="molecule type" value="Genomic_DNA"/>
</dbReference>
<comment type="caution">
    <text evidence="1">The sequence shown here is derived from an EMBL/GenBank/DDBJ whole genome shotgun (WGS) entry which is preliminary data.</text>
</comment>
<accession>A0A426YEL0</accession>
<reference evidence="1 2" key="1">
    <citation type="journal article" date="2014" name="Agronomy (Basel)">
        <title>A Draft Genome Sequence for Ensete ventricosum, the Drought-Tolerant Tree Against Hunger.</title>
        <authorList>
            <person name="Harrison J."/>
            <person name="Moore K.A."/>
            <person name="Paszkiewicz K."/>
            <person name="Jones T."/>
            <person name="Grant M."/>
            <person name="Ambacheew D."/>
            <person name="Muzemil S."/>
            <person name="Studholme D.J."/>
        </authorList>
    </citation>
    <scope>NUCLEOTIDE SEQUENCE [LARGE SCALE GENOMIC DNA]</scope>
</reference>
<gene>
    <name evidence="1" type="ORF">B296_00000552</name>
</gene>
<evidence type="ECO:0000313" key="1">
    <source>
        <dbReference type="EMBL" id="RRT50158.1"/>
    </source>
</evidence>
<dbReference type="Proteomes" id="UP000287651">
    <property type="component" value="Unassembled WGS sequence"/>
</dbReference>
<evidence type="ECO:0000313" key="2">
    <source>
        <dbReference type="Proteomes" id="UP000287651"/>
    </source>
</evidence>
<organism evidence="1 2">
    <name type="scientific">Ensete ventricosum</name>
    <name type="common">Abyssinian banana</name>
    <name type="synonym">Musa ensete</name>
    <dbReference type="NCBI Taxonomy" id="4639"/>
    <lineage>
        <taxon>Eukaryota</taxon>
        <taxon>Viridiplantae</taxon>
        <taxon>Streptophyta</taxon>
        <taxon>Embryophyta</taxon>
        <taxon>Tracheophyta</taxon>
        <taxon>Spermatophyta</taxon>
        <taxon>Magnoliopsida</taxon>
        <taxon>Liliopsida</taxon>
        <taxon>Zingiberales</taxon>
        <taxon>Musaceae</taxon>
        <taxon>Ensete</taxon>
    </lineage>
</organism>
<name>A0A426YEL0_ENSVE</name>
<protein>
    <submittedName>
        <fullName evidence="1">Uncharacterized protein</fullName>
    </submittedName>
</protein>
<proteinExistence type="predicted"/>
<dbReference type="AlphaFoldDB" id="A0A426YEL0"/>
<sequence>MTYSSRNGFLGINEGFVDGLCAQCSETTPRSPILYSFLDIPVQYPYPGSRAHLSARTTSP</sequence>